<evidence type="ECO:0000259" key="1">
    <source>
        <dbReference type="PROSITE" id="PS50097"/>
    </source>
</evidence>
<dbReference type="InterPro" id="IPR000210">
    <property type="entry name" value="BTB/POZ_dom"/>
</dbReference>
<proteinExistence type="predicted"/>
<dbReference type="EMBL" id="JANIEX010000117">
    <property type="protein sequence ID" value="KAJ3573044.1"/>
    <property type="molecule type" value="Genomic_DNA"/>
</dbReference>
<dbReference type="PANTHER" id="PTHR22744:SF17">
    <property type="entry name" value="BTB DOMAIN-CONTAINING PROTEIN"/>
    <property type="match status" value="1"/>
</dbReference>
<dbReference type="PANTHER" id="PTHR22744">
    <property type="entry name" value="HELIX LOOP HELIX PROTEIN 21-RELATED"/>
    <property type="match status" value="1"/>
</dbReference>
<accession>A0AAD5W088</accession>
<dbReference type="Pfam" id="PF00651">
    <property type="entry name" value="BTB"/>
    <property type="match status" value="1"/>
</dbReference>
<dbReference type="Gene3D" id="3.30.710.10">
    <property type="entry name" value="Potassium Channel Kv1.1, Chain A"/>
    <property type="match status" value="1"/>
</dbReference>
<keyword evidence="3" id="KW-1185">Reference proteome</keyword>
<organism evidence="2 3">
    <name type="scientific">Leucocoprinus birnbaumii</name>
    <dbReference type="NCBI Taxonomy" id="56174"/>
    <lineage>
        <taxon>Eukaryota</taxon>
        <taxon>Fungi</taxon>
        <taxon>Dikarya</taxon>
        <taxon>Basidiomycota</taxon>
        <taxon>Agaricomycotina</taxon>
        <taxon>Agaricomycetes</taxon>
        <taxon>Agaricomycetidae</taxon>
        <taxon>Agaricales</taxon>
        <taxon>Agaricineae</taxon>
        <taxon>Agaricaceae</taxon>
        <taxon>Leucocoprinus</taxon>
    </lineage>
</organism>
<evidence type="ECO:0000313" key="3">
    <source>
        <dbReference type="Proteomes" id="UP001213000"/>
    </source>
</evidence>
<dbReference type="Proteomes" id="UP001213000">
    <property type="component" value="Unassembled WGS sequence"/>
</dbReference>
<gene>
    <name evidence="2" type="ORF">NP233_g2674</name>
</gene>
<feature type="domain" description="BTB" evidence="1">
    <location>
        <begin position="14"/>
        <end position="81"/>
    </location>
</feature>
<dbReference type="AlphaFoldDB" id="A0AAD5W088"/>
<dbReference type="SMART" id="SM00225">
    <property type="entry name" value="BTB"/>
    <property type="match status" value="1"/>
</dbReference>
<name>A0AAD5W088_9AGAR</name>
<sequence>MPRHDEKYYFDKDPMVVFLVEDRLFRVHRYYLLAESQFFQDMFSIPPARGQRAEGQSDARAVTLPDVKAVEFEALMDYLYTPPHQETRRDRTFYLNLLSISHRFLCDDIFHYCVRKLSHDIKRIPVLKRLRLGEKYDLAVWQSSALNELAARPELLSDKEAKILGLERILLYTRQREAMHKRRILEAEKQLARVERKRKVPKKALPTAT</sequence>
<comment type="caution">
    <text evidence="2">The sequence shown here is derived from an EMBL/GenBank/DDBJ whole genome shotgun (WGS) entry which is preliminary data.</text>
</comment>
<reference evidence="2" key="1">
    <citation type="submission" date="2022-07" db="EMBL/GenBank/DDBJ databases">
        <title>Genome Sequence of Leucocoprinus birnbaumii.</title>
        <authorList>
            <person name="Buettner E."/>
        </authorList>
    </citation>
    <scope>NUCLEOTIDE SEQUENCE</scope>
    <source>
        <strain evidence="2">VT141</strain>
    </source>
</reference>
<evidence type="ECO:0000313" key="2">
    <source>
        <dbReference type="EMBL" id="KAJ3573044.1"/>
    </source>
</evidence>
<dbReference type="PROSITE" id="PS50097">
    <property type="entry name" value="BTB"/>
    <property type="match status" value="1"/>
</dbReference>
<dbReference type="InterPro" id="IPR011333">
    <property type="entry name" value="SKP1/BTB/POZ_sf"/>
</dbReference>
<protein>
    <recommendedName>
        <fullName evidence="1">BTB domain-containing protein</fullName>
    </recommendedName>
</protein>
<dbReference type="SUPFAM" id="SSF54695">
    <property type="entry name" value="POZ domain"/>
    <property type="match status" value="1"/>
</dbReference>
<dbReference type="CDD" id="cd18186">
    <property type="entry name" value="BTB_POZ_ZBTB_KLHL-like"/>
    <property type="match status" value="1"/>
</dbReference>